<dbReference type="GO" id="GO:0005634">
    <property type="term" value="C:nucleus"/>
    <property type="evidence" value="ECO:0007669"/>
    <property type="project" value="UniProtKB-SubCell"/>
</dbReference>
<dbReference type="InterPro" id="IPR050987">
    <property type="entry name" value="AtrR-like"/>
</dbReference>
<evidence type="ECO:0000259" key="6">
    <source>
        <dbReference type="PROSITE" id="PS50048"/>
    </source>
</evidence>
<evidence type="ECO:0000313" key="8">
    <source>
        <dbReference type="Proteomes" id="UP000054007"/>
    </source>
</evidence>
<evidence type="ECO:0000313" key="7">
    <source>
        <dbReference type="EMBL" id="KIY64058.1"/>
    </source>
</evidence>
<feature type="region of interest" description="Disordered" evidence="5">
    <location>
        <begin position="220"/>
        <end position="253"/>
    </location>
</feature>
<evidence type="ECO:0000256" key="2">
    <source>
        <dbReference type="ARBA" id="ARBA00022723"/>
    </source>
</evidence>
<dbReference type="CDD" id="cd00067">
    <property type="entry name" value="GAL4"/>
    <property type="match status" value="1"/>
</dbReference>
<comment type="subcellular location">
    <subcellularLocation>
        <location evidence="1">Nucleus</location>
    </subcellularLocation>
</comment>
<gene>
    <name evidence="7" type="ORF">CYLTODRAFT_425559</name>
</gene>
<dbReference type="OrthoDB" id="25921at2759"/>
<feature type="domain" description="Zn(2)-C6 fungal-type" evidence="6">
    <location>
        <begin position="29"/>
        <end position="58"/>
    </location>
</feature>
<dbReference type="InterPro" id="IPR036864">
    <property type="entry name" value="Zn2-C6_fun-type_DNA-bd_sf"/>
</dbReference>
<sequence length="821" mass="90331">MPPASSTDVAPDSQTAAVLRERRFKLSRACDRCRRRRIKCDEGHPCQACITANSQCTFEEPGKRTHPHKSKRTTTLEDRMHRLEELIQAIPPAVFAANGGDMDALPQHRQSSQKQSVDIPSPAIPFAAFPTALPAPNMPSFPIINPSGHFAQSIAPTSPTSAFQWMFTSPTIETTTMEDTSRRSLNASYLYFDDEGYTRWQGETSGLPLLDLLVERHSNPELANESSPEATGSPDSQQNKTAEPQWFPNRVPRRTSLKPQGIWSMITAAIAPELLDSLVQCYLSTSHYILPFLHIPTFLADYGNPEKWGEPGFASFIVSICCLASRHLDDPRVRADPNDSISAGTHWFELLGRLRMLPTADKPTLYTIQSNLIAGVYAIGLGRLSKGAALLSEAITTSIDAGLHRSADTWDLFDHIEDEVRKRTFWCVYIWDKQLSAHFGRPPMVRLRDCDVGEPAVLDDEYITREGLQTPQPGTECRLMAFVLSIRIFVVLEGVLDVPPPSGNPSSFMQRAHAVLRGSAVHKDLRDEEALLDEIHRSLPAAWAQSPETLSSDDPVRLTQAERLHGAEHFVRLLIHRHRLSVLVAQRATRGDGDEKQTEEEGHAMVAAHASALEIAKAHMHIARRGLMTYYGVHVIHQLTQAGRTLVAVLLGCKNEALQGLIPSGLDALRTCIGLLRRFSGRYICGLRSGDLMEEFCRLTGIPLETAQNGNAKADDRRPPWIRPVRKKTPSIARGISPENFSPNGDFPMEGQHSAPFDAAGVAGAFDATGAPPFDFSSHSYMSPQDVLSLFGEGAPSMDMGNMFGGATATNVAAVKIATPM</sequence>
<dbReference type="Pfam" id="PF04082">
    <property type="entry name" value="Fungal_trans"/>
    <property type="match status" value="1"/>
</dbReference>
<evidence type="ECO:0000256" key="1">
    <source>
        <dbReference type="ARBA" id="ARBA00004123"/>
    </source>
</evidence>
<dbReference type="PANTHER" id="PTHR46910">
    <property type="entry name" value="TRANSCRIPTION FACTOR PDR1"/>
    <property type="match status" value="1"/>
</dbReference>
<feature type="compositionally biased region" description="Polar residues" evidence="5">
    <location>
        <begin position="224"/>
        <end position="242"/>
    </location>
</feature>
<reference evidence="7 8" key="1">
    <citation type="journal article" date="2015" name="Fungal Genet. Biol.">
        <title>Evolution of novel wood decay mechanisms in Agaricales revealed by the genome sequences of Fistulina hepatica and Cylindrobasidium torrendii.</title>
        <authorList>
            <person name="Floudas D."/>
            <person name="Held B.W."/>
            <person name="Riley R."/>
            <person name="Nagy L.G."/>
            <person name="Koehler G."/>
            <person name="Ransdell A.S."/>
            <person name="Younus H."/>
            <person name="Chow J."/>
            <person name="Chiniquy J."/>
            <person name="Lipzen A."/>
            <person name="Tritt A."/>
            <person name="Sun H."/>
            <person name="Haridas S."/>
            <person name="LaButti K."/>
            <person name="Ohm R.A."/>
            <person name="Kues U."/>
            <person name="Blanchette R.A."/>
            <person name="Grigoriev I.V."/>
            <person name="Minto R.E."/>
            <person name="Hibbett D.S."/>
        </authorList>
    </citation>
    <scope>NUCLEOTIDE SEQUENCE [LARGE SCALE GENOMIC DNA]</scope>
    <source>
        <strain evidence="7 8">FP15055 ss-10</strain>
    </source>
</reference>
<dbReference type="GO" id="GO:0008270">
    <property type="term" value="F:zinc ion binding"/>
    <property type="evidence" value="ECO:0007669"/>
    <property type="project" value="InterPro"/>
</dbReference>
<keyword evidence="3" id="KW-0238">DNA-binding</keyword>
<dbReference type="Proteomes" id="UP000054007">
    <property type="component" value="Unassembled WGS sequence"/>
</dbReference>
<evidence type="ECO:0000256" key="4">
    <source>
        <dbReference type="ARBA" id="ARBA00023242"/>
    </source>
</evidence>
<dbReference type="PROSITE" id="PS00463">
    <property type="entry name" value="ZN2_CY6_FUNGAL_1"/>
    <property type="match status" value="1"/>
</dbReference>
<dbReference type="EMBL" id="KN880656">
    <property type="protein sequence ID" value="KIY64058.1"/>
    <property type="molecule type" value="Genomic_DNA"/>
</dbReference>
<evidence type="ECO:0000256" key="5">
    <source>
        <dbReference type="SAM" id="MobiDB-lite"/>
    </source>
</evidence>
<dbReference type="PANTHER" id="PTHR46910:SF3">
    <property type="entry name" value="HALOTOLERANCE PROTEIN 9-RELATED"/>
    <property type="match status" value="1"/>
</dbReference>
<dbReference type="Gene3D" id="4.10.240.10">
    <property type="entry name" value="Zn(2)-C6 fungal-type DNA-binding domain"/>
    <property type="match status" value="1"/>
</dbReference>
<accession>A0A0D7B0A2</accession>
<dbReference type="GO" id="GO:0006351">
    <property type="term" value="P:DNA-templated transcription"/>
    <property type="evidence" value="ECO:0007669"/>
    <property type="project" value="InterPro"/>
</dbReference>
<dbReference type="SMART" id="SM00906">
    <property type="entry name" value="Fungal_trans"/>
    <property type="match status" value="1"/>
</dbReference>
<proteinExistence type="predicted"/>
<dbReference type="CDD" id="cd12148">
    <property type="entry name" value="fungal_TF_MHR"/>
    <property type="match status" value="1"/>
</dbReference>
<keyword evidence="8" id="KW-1185">Reference proteome</keyword>
<dbReference type="AlphaFoldDB" id="A0A0D7B0A2"/>
<protein>
    <recommendedName>
        <fullName evidence="6">Zn(2)-C6 fungal-type domain-containing protein</fullName>
    </recommendedName>
</protein>
<dbReference type="GO" id="GO:0000981">
    <property type="term" value="F:DNA-binding transcription factor activity, RNA polymerase II-specific"/>
    <property type="evidence" value="ECO:0007669"/>
    <property type="project" value="InterPro"/>
</dbReference>
<dbReference type="InterPro" id="IPR007219">
    <property type="entry name" value="XnlR_reg_dom"/>
</dbReference>
<dbReference type="InterPro" id="IPR001138">
    <property type="entry name" value="Zn2Cys6_DnaBD"/>
</dbReference>
<keyword evidence="4" id="KW-0539">Nucleus</keyword>
<dbReference type="SUPFAM" id="SSF57701">
    <property type="entry name" value="Zn2/Cys6 DNA-binding domain"/>
    <property type="match status" value="1"/>
</dbReference>
<name>A0A0D7B0A2_9AGAR</name>
<evidence type="ECO:0000256" key="3">
    <source>
        <dbReference type="ARBA" id="ARBA00023125"/>
    </source>
</evidence>
<dbReference type="STRING" id="1314674.A0A0D7B0A2"/>
<keyword evidence="2" id="KW-0479">Metal-binding</keyword>
<organism evidence="7 8">
    <name type="scientific">Cylindrobasidium torrendii FP15055 ss-10</name>
    <dbReference type="NCBI Taxonomy" id="1314674"/>
    <lineage>
        <taxon>Eukaryota</taxon>
        <taxon>Fungi</taxon>
        <taxon>Dikarya</taxon>
        <taxon>Basidiomycota</taxon>
        <taxon>Agaricomycotina</taxon>
        <taxon>Agaricomycetes</taxon>
        <taxon>Agaricomycetidae</taxon>
        <taxon>Agaricales</taxon>
        <taxon>Marasmiineae</taxon>
        <taxon>Physalacriaceae</taxon>
        <taxon>Cylindrobasidium</taxon>
    </lineage>
</organism>
<dbReference type="GO" id="GO:0003677">
    <property type="term" value="F:DNA binding"/>
    <property type="evidence" value="ECO:0007669"/>
    <property type="project" value="UniProtKB-KW"/>
</dbReference>
<dbReference type="PROSITE" id="PS50048">
    <property type="entry name" value="ZN2_CY6_FUNGAL_2"/>
    <property type="match status" value="1"/>
</dbReference>
<dbReference type="Pfam" id="PF00172">
    <property type="entry name" value="Zn_clus"/>
    <property type="match status" value="1"/>
</dbReference>
<dbReference type="SMART" id="SM00066">
    <property type="entry name" value="GAL4"/>
    <property type="match status" value="1"/>
</dbReference>